<dbReference type="GO" id="GO:0016787">
    <property type="term" value="F:hydrolase activity"/>
    <property type="evidence" value="ECO:0007669"/>
    <property type="project" value="InterPro"/>
</dbReference>
<feature type="domain" description="CMP/dCMP-type deaminase" evidence="3">
    <location>
        <begin position="2"/>
        <end position="119"/>
    </location>
</feature>
<keyword evidence="2" id="KW-0862">Zinc</keyword>
<dbReference type="SUPFAM" id="SSF53927">
    <property type="entry name" value="Cytidine deaminase-like"/>
    <property type="match status" value="1"/>
</dbReference>
<dbReference type="InterPro" id="IPR016192">
    <property type="entry name" value="APOBEC/CMP_deaminase_Zn-bd"/>
</dbReference>
<dbReference type="InterPro" id="IPR016193">
    <property type="entry name" value="Cytidine_deaminase-like"/>
</dbReference>
<evidence type="ECO:0000313" key="4">
    <source>
        <dbReference type="EMBL" id="QEM08539.1"/>
    </source>
</evidence>
<keyword evidence="5" id="KW-1185">Reference proteome</keyword>
<dbReference type="PROSITE" id="PS51747">
    <property type="entry name" value="CYT_DCMP_DEAMINASES_2"/>
    <property type="match status" value="1"/>
</dbReference>
<dbReference type="CDD" id="cd01285">
    <property type="entry name" value="nucleoside_deaminase"/>
    <property type="match status" value="1"/>
</dbReference>
<dbReference type="GO" id="GO:0008270">
    <property type="term" value="F:zinc ion binding"/>
    <property type="evidence" value="ECO:0007669"/>
    <property type="project" value="InterPro"/>
</dbReference>
<evidence type="ECO:0000313" key="5">
    <source>
        <dbReference type="Proteomes" id="UP000251402"/>
    </source>
</evidence>
<name>A0A5C1HS92_9SPHI</name>
<protein>
    <submittedName>
        <fullName evidence="4">Nucleoside deaminase</fullName>
    </submittedName>
</protein>
<dbReference type="PANTHER" id="PTHR11079:SF179">
    <property type="entry name" value="TRNA(ADENINE(34)) DEAMINASE, CHLOROPLASTIC"/>
    <property type="match status" value="1"/>
</dbReference>
<dbReference type="OrthoDB" id="9802676at2"/>
<dbReference type="PANTHER" id="PTHR11079">
    <property type="entry name" value="CYTOSINE DEAMINASE FAMILY MEMBER"/>
    <property type="match status" value="1"/>
</dbReference>
<dbReference type="RefSeq" id="WP_112573420.1">
    <property type="nucleotide sequence ID" value="NZ_CP043450.1"/>
</dbReference>
<dbReference type="EMBL" id="CP043450">
    <property type="protein sequence ID" value="QEM08539.1"/>
    <property type="molecule type" value="Genomic_DNA"/>
</dbReference>
<gene>
    <name evidence="4" type="ORF">DEO27_000380</name>
</gene>
<dbReference type="Proteomes" id="UP000251402">
    <property type="component" value="Chromosome"/>
</dbReference>
<accession>A0A5C1HS92</accession>
<dbReference type="PROSITE" id="PS00903">
    <property type="entry name" value="CYT_DCMP_DEAMINASES_1"/>
    <property type="match status" value="1"/>
</dbReference>
<reference evidence="4" key="1">
    <citation type="submission" date="2019-08" db="EMBL/GenBank/DDBJ databases">
        <title>Comparative genome analysis confer to the adaptation heavy metal polluted environment.</title>
        <authorList>
            <person name="Li Y."/>
        </authorList>
    </citation>
    <scope>NUCLEOTIDE SEQUENCE [LARGE SCALE GENOMIC DNA]</scope>
    <source>
        <strain evidence="4">P1</strain>
    </source>
</reference>
<evidence type="ECO:0000259" key="3">
    <source>
        <dbReference type="PROSITE" id="PS51747"/>
    </source>
</evidence>
<sequence>MSDHERYMQRCLQLAEQAAAEGESPVGCVIVKDGVIIGEAFEQSRKLKDITRHAETLAVLNAVKDHGSCEGAVLYSNVEPCILCSYVIRHHKIKQVVFTKACGELGGTGPLFPILTADVASWTKAPAVTQYP</sequence>
<dbReference type="InterPro" id="IPR002125">
    <property type="entry name" value="CMP_dCMP_dom"/>
</dbReference>
<evidence type="ECO:0000256" key="1">
    <source>
        <dbReference type="ARBA" id="ARBA00022723"/>
    </source>
</evidence>
<keyword evidence="1" id="KW-0479">Metal-binding</keyword>
<dbReference type="KEGG" id="mrub:DEO27_000380"/>
<dbReference type="Pfam" id="PF00383">
    <property type="entry name" value="dCMP_cyt_deam_1"/>
    <property type="match status" value="1"/>
</dbReference>
<dbReference type="AlphaFoldDB" id="A0A5C1HS92"/>
<proteinExistence type="predicted"/>
<organism evidence="4 5">
    <name type="scientific">Mucilaginibacter rubeus</name>
    <dbReference type="NCBI Taxonomy" id="2027860"/>
    <lineage>
        <taxon>Bacteria</taxon>
        <taxon>Pseudomonadati</taxon>
        <taxon>Bacteroidota</taxon>
        <taxon>Sphingobacteriia</taxon>
        <taxon>Sphingobacteriales</taxon>
        <taxon>Sphingobacteriaceae</taxon>
        <taxon>Mucilaginibacter</taxon>
    </lineage>
</organism>
<dbReference type="Gene3D" id="3.40.140.10">
    <property type="entry name" value="Cytidine Deaminase, domain 2"/>
    <property type="match status" value="1"/>
</dbReference>
<evidence type="ECO:0000256" key="2">
    <source>
        <dbReference type="ARBA" id="ARBA00022833"/>
    </source>
</evidence>